<keyword evidence="2" id="KW-1185">Reference proteome</keyword>
<dbReference type="EMBL" id="LR881104">
    <property type="protein sequence ID" value="CAD5236185.1"/>
    <property type="molecule type" value="Genomic_DNA"/>
</dbReference>
<accession>A0A7R8R5H7</accession>
<name>A0A7R8R5H7_9CAUD</name>
<gene>
    <name evidence="1" type="ORF">LLCLJKAH_00196</name>
</gene>
<reference evidence="1 2" key="1">
    <citation type="submission" date="2020-09" db="EMBL/GenBank/DDBJ databases">
        <authorList>
            <person name="Jameson E."/>
        </authorList>
    </citation>
    <scope>NUCLEOTIDE SEQUENCE [LARGE SCALE GENOMIC DNA]</scope>
</reference>
<organism evidence="1 2">
    <name type="scientific">Klebsiella phage vB_KvM-Eowyn</name>
    <dbReference type="NCBI Taxonomy" id="2762819"/>
    <lineage>
        <taxon>Viruses</taxon>
        <taxon>Duplodnaviria</taxon>
        <taxon>Heunggongvirae</taxon>
        <taxon>Uroviricota</taxon>
        <taxon>Caudoviricetes</taxon>
        <taxon>Chimalliviridae</taxon>
        <taxon>Eowynvirus</taxon>
        <taxon>Eowynvirus eowyn</taxon>
    </lineage>
</organism>
<proteinExistence type="predicted"/>
<dbReference type="Proteomes" id="UP000596247">
    <property type="component" value="Chromosome"/>
</dbReference>
<evidence type="ECO:0000313" key="1">
    <source>
        <dbReference type="EMBL" id="CAD5236185.1"/>
    </source>
</evidence>
<protein>
    <submittedName>
        <fullName evidence="1">Uncharacterized protein</fullName>
    </submittedName>
</protein>
<sequence length="142" mass="16510">MILYTAQISQYRGLKEANIPYIDTTIKSGDKYLAPSWEMVSRHKAGTLTDQGYMDLYLPMMRASYKRHDSHWRKIALMDKVALLCYCPHGVHGPDEKPNFCHRFSLVGIFERICKHNGIPFTYAGEWVRGETIMVRLPNWLT</sequence>
<evidence type="ECO:0000313" key="2">
    <source>
        <dbReference type="Proteomes" id="UP000596247"/>
    </source>
</evidence>